<dbReference type="Proteomes" id="UP001321760">
    <property type="component" value="Unassembled WGS sequence"/>
</dbReference>
<proteinExistence type="predicted"/>
<protein>
    <submittedName>
        <fullName evidence="2">Uncharacterized protein</fullName>
    </submittedName>
</protein>
<sequence length="231" mass="25995">MGRSDGPTSAASQHEQAFLAARNECKVLFSEGSPSSIRLAIERWQKACAEVRPHVSSGKWISFQTDFIAVLESDNQIVAASEVRRHMWRNDPIEAPEGTASPARVSEDGERVSTDETRSPPLVYEAELKMLGNKSRANTFGPNVHHPKTMVRPLQDIRAASAPEVERREAFKEESGMRETRGGLTNDQRASTIPRADVHHQTNQHQHEHSGWGETLHSLKERYWDRRPKDG</sequence>
<accession>A0AAV9FYR3</accession>
<comment type="caution">
    <text evidence="2">The sequence shown here is derived from an EMBL/GenBank/DDBJ whole genome shotgun (WGS) entry which is preliminary data.</text>
</comment>
<feature type="compositionally biased region" description="Basic and acidic residues" evidence="1">
    <location>
        <begin position="105"/>
        <end position="117"/>
    </location>
</feature>
<feature type="compositionally biased region" description="Basic and acidic residues" evidence="1">
    <location>
        <begin position="164"/>
        <end position="181"/>
    </location>
</feature>
<reference evidence="2" key="1">
    <citation type="journal article" date="2023" name="Mol. Phylogenet. Evol.">
        <title>Genome-scale phylogeny and comparative genomics of the fungal order Sordariales.</title>
        <authorList>
            <person name="Hensen N."/>
            <person name="Bonometti L."/>
            <person name="Westerberg I."/>
            <person name="Brannstrom I.O."/>
            <person name="Guillou S."/>
            <person name="Cros-Aarteil S."/>
            <person name="Calhoun S."/>
            <person name="Haridas S."/>
            <person name="Kuo A."/>
            <person name="Mondo S."/>
            <person name="Pangilinan J."/>
            <person name="Riley R."/>
            <person name="LaButti K."/>
            <person name="Andreopoulos B."/>
            <person name="Lipzen A."/>
            <person name="Chen C."/>
            <person name="Yan M."/>
            <person name="Daum C."/>
            <person name="Ng V."/>
            <person name="Clum A."/>
            <person name="Steindorff A."/>
            <person name="Ohm R.A."/>
            <person name="Martin F."/>
            <person name="Silar P."/>
            <person name="Natvig D.O."/>
            <person name="Lalanne C."/>
            <person name="Gautier V."/>
            <person name="Ament-Velasquez S.L."/>
            <person name="Kruys A."/>
            <person name="Hutchinson M.I."/>
            <person name="Powell A.J."/>
            <person name="Barry K."/>
            <person name="Miller A.N."/>
            <person name="Grigoriev I.V."/>
            <person name="Debuchy R."/>
            <person name="Gladieux P."/>
            <person name="Hiltunen Thoren M."/>
            <person name="Johannesson H."/>
        </authorList>
    </citation>
    <scope>NUCLEOTIDE SEQUENCE</scope>
    <source>
        <strain evidence="2">PSN243</strain>
    </source>
</reference>
<dbReference type="AlphaFoldDB" id="A0AAV9FYR3"/>
<keyword evidence="3" id="KW-1185">Reference proteome</keyword>
<evidence type="ECO:0000313" key="2">
    <source>
        <dbReference type="EMBL" id="KAK4442323.1"/>
    </source>
</evidence>
<name>A0AAV9FYR3_9PEZI</name>
<evidence type="ECO:0000313" key="3">
    <source>
        <dbReference type="Proteomes" id="UP001321760"/>
    </source>
</evidence>
<reference evidence="2" key="2">
    <citation type="submission" date="2023-05" db="EMBL/GenBank/DDBJ databases">
        <authorList>
            <consortium name="Lawrence Berkeley National Laboratory"/>
            <person name="Steindorff A."/>
            <person name="Hensen N."/>
            <person name="Bonometti L."/>
            <person name="Westerberg I."/>
            <person name="Brannstrom I.O."/>
            <person name="Guillou S."/>
            <person name="Cros-Aarteil S."/>
            <person name="Calhoun S."/>
            <person name="Haridas S."/>
            <person name="Kuo A."/>
            <person name="Mondo S."/>
            <person name="Pangilinan J."/>
            <person name="Riley R."/>
            <person name="Labutti K."/>
            <person name="Andreopoulos B."/>
            <person name="Lipzen A."/>
            <person name="Chen C."/>
            <person name="Yanf M."/>
            <person name="Daum C."/>
            <person name="Ng V."/>
            <person name="Clum A."/>
            <person name="Ohm R."/>
            <person name="Martin F."/>
            <person name="Silar P."/>
            <person name="Natvig D."/>
            <person name="Lalanne C."/>
            <person name="Gautier V."/>
            <person name="Ament-Velasquez S.L."/>
            <person name="Kruys A."/>
            <person name="Hutchinson M.I."/>
            <person name="Powell A.J."/>
            <person name="Barry K."/>
            <person name="Miller A.N."/>
            <person name="Grigoriev I.V."/>
            <person name="Debuchy R."/>
            <person name="Gladieux P."/>
            <person name="Thoren M.H."/>
            <person name="Johannesson H."/>
        </authorList>
    </citation>
    <scope>NUCLEOTIDE SEQUENCE</scope>
    <source>
        <strain evidence="2">PSN243</strain>
    </source>
</reference>
<dbReference type="EMBL" id="MU866020">
    <property type="protein sequence ID" value="KAK4442323.1"/>
    <property type="molecule type" value="Genomic_DNA"/>
</dbReference>
<gene>
    <name evidence="2" type="ORF">QBC34DRAFT_418896</name>
</gene>
<organism evidence="2 3">
    <name type="scientific">Podospora aff. communis PSN243</name>
    <dbReference type="NCBI Taxonomy" id="3040156"/>
    <lineage>
        <taxon>Eukaryota</taxon>
        <taxon>Fungi</taxon>
        <taxon>Dikarya</taxon>
        <taxon>Ascomycota</taxon>
        <taxon>Pezizomycotina</taxon>
        <taxon>Sordariomycetes</taxon>
        <taxon>Sordariomycetidae</taxon>
        <taxon>Sordariales</taxon>
        <taxon>Podosporaceae</taxon>
        <taxon>Podospora</taxon>
    </lineage>
</organism>
<evidence type="ECO:0000256" key="1">
    <source>
        <dbReference type="SAM" id="MobiDB-lite"/>
    </source>
</evidence>
<feature type="compositionally biased region" description="Basic and acidic residues" evidence="1">
    <location>
        <begin position="196"/>
        <end position="231"/>
    </location>
</feature>
<feature type="region of interest" description="Disordered" evidence="1">
    <location>
        <begin position="163"/>
        <end position="231"/>
    </location>
</feature>
<feature type="region of interest" description="Disordered" evidence="1">
    <location>
        <begin position="89"/>
        <end position="117"/>
    </location>
</feature>